<dbReference type="Pfam" id="PF02653">
    <property type="entry name" value="BPD_transp_2"/>
    <property type="match status" value="1"/>
</dbReference>
<keyword evidence="2" id="KW-1003">Cell membrane</keyword>
<feature type="transmembrane region" description="Helical" evidence="6">
    <location>
        <begin position="225"/>
        <end position="247"/>
    </location>
</feature>
<keyword evidence="3 6" id="KW-0812">Transmembrane</keyword>
<keyword evidence="5 6" id="KW-0472">Membrane</keyword>
<feature type="transmembrane region" description="Helical" evidence="6">
    <location>
        <begin position="253"/>
        <end position="272"/>
    </location>
</feature>
<name>A0ABU0JCD5_9HYPH</name>
<accession>A0ABU0JCD5</accession>
<evidence type="ECO:0000313" key="7">
    <source>
        <dbReference type="EMBL" id="MDQ0471938.1"/>
    </source>
</evidence>
<feature type="transmembrane region" description="Helical" evidence="6">
    <location>
        <begin position="177"/>
        <end position="195"/>
    </location>
</feature>
<comment type="subcellular location">
    <subcellularLocation>
        <location evidence="1">Cell membrane</location>
        <topology evidence="1">Multi-pass membrane protein</topology>
    </subcellularLocation>
</comment>
<dbReference type="InterPro" id="IPR001851">
    <property type="entry name" value="ABC_transp_permease"/>
</dbReference>
<dbReference type="Proteomes" id="UP001242480">
    <property type="component" value="Unassembled WGS sequence"/>
</dbReference>
<evidence type="ECO:0000256" key="4">
    <source>
        <dbReference type="ARBA" id="ARBA00022989"/>
    </source>
</evidence>
<protein>
    <submittedName>
        <fullName evidence="7">Ribose/xylose/arabinose/galactoside ABC-type transport system permease subunit</fullName>
    </submittedName>
</protein>
<evidence type="ECO:0000256" key="1">
    <source>
        <dbReference type="ARBA" id="ARBA00004651"/>
    </source>
</evidence>
<reference evidence="7 8" key="1">
    <citation type="submission" date="2023-07" db="EMBL/GenBank/DDBJ databases">
        <title>Genomic Encyclopedia of Type Strains, Phase IV (KMG-IV): sequencing the most valuable type-strain genomes for metagenomic binning, comparative biology and taxonomic classification.</title>
        <authorList>
            <person name="Goeker M."/>
        </authorList>
    </citation>
    <scope>NUCLEOTIDE SEQUENCE [LARGE SCALE GENOMIC DNA]</scope>
    <source>
        <strain evidence="7 8">DSM 19619</strain>
    </source>
</reference>
<feature type="transmembrane region" description="Helical" evidence="6">
    <location>
        <begin position="67"/>
        <end position="88"/>
    </location>
</feature>
<evidence type="ECO:0000256" key="6">
    <source>
        <dbReference type="SAM" id="Phobius"/>
    </source>
</evidence>
<evidence type="ECO:0000256" key="2">
    <source>
        <dbReference type="ARBA" id="ARBA00022475"/>
    </source>
</evidence>
<dbReference type="CDD" id="cd06579">
    <property type="entry name" value="TM_PBP1_transp_AraH_like"/>
    <property type="match status" value="1"/>
</dbReference>
<keyword evidence="4 6" id="KW-1133">Transmembrane helix</keyword>
<evidence type="ECO:0000256" key="3">
    <source>
        <dbReference type="ARBA" id="ARBA00022692"/>
    </source>
</evidence>
<feature type="transmembrane region" description="Helical" evidence="6">
    <location>
        <begin position="33"/>
        <end position="55"/>
    </location>
</feature>
<dbReference type="RefSeq" id="WP_307277890.1">
    <property type="nucleotide sequence ID" value="NZ_JAUSVX010000010.1"/>
</dbReference>
<dbReference type="PANTHER" id="PTHR32196">
    <property type="entry name" value="ABC TRANSPORTER PERMEASE PROTEIN YPHD-RELATED-RELATED"/>
    <property type="match status" value="1"/>
</dbReference>
<feature type="transmembrane region" description="Helical" evidence="6">
    <location>
        <begin position="279"/>
        <end position="299"/>
    </location>
</feature>
<sequence>MSSQITASWRRRLELGRFATSFPGMASDILGRYIAYAALILLIVFFGLLAPSLFLTRGNFETILQNSAVQCVVAIGMTFVILIGSIDLSVGSNMALTATLAAMASNQIGSSAFFLTPLIGALIGLTNALVFVHGRIPSFVVTLGSLSVARGLTLIISNGTPVPIPFDGLFSDIGIPPVPIFIVIGLALVASFVLLKTTFGRYTFAIGGDEDKASMLGLPVNGVKIAVFTMSGALAGLGGGILAAEIGSGSPTMGTGFELTAISAVVIGGTSLTGGRGSILGTIVGSLVMSTLANGLIILGISTDVQTVLTGIVLVGAVLLSIQRGKIKVMK</sequence>
<feature type="transmembrane region" description="Helical" evidence="6">
    <location>
        <begin position="305"/>
        <end position="322"/>
    </location>
</feature>
<gene>
    <name evidence="7" type="ORF">QO011_004965</name>
</gene>
<organism evidence="7 8">
    <name type="scientific">Labrys wisconsinensis</name>
    <dbReference type="NCBI Taxonomy" id="425677"/>
    <lineage>
        <taxon>Bacteria</taxon>
        <taxon>Pseudomonadati</taxon>
        <taxon>Pseudomonadota</taxon>
        <taxon>Alphaproteobacteria</taxon>
        <taxon>Hyphomicrobiales</taxon>
        <taxon>Xanthobacteraceae</taxon>
        <taxon>Labrys</taxon>
    </lineage>
</organism>
<comment type="caution">
    <text evidence="7">The sequence shown here is derived from an EMBL/GenBank/DDBJ whole genome shotgun (WGS) entry which is preliminary data.</text>
</comment>
<proteinExistence type="predicted"/>
<evidence type="ECO:0000256" key="5">
    <source>
        <dbReference type="ARBA" id="ARBA00023136"/>
    </source>
</evidence>
<feature type="transmembrane region" description="Helical" evidence="6">
    <location>
        <begin position="139"/>
        <end position="157"/>
    </location>
</feature>
<feature type="transmembrane region" description="Helical" evidence="6">
    <location>
        <begin position="108"/>
        <end position="132"/>
    </location>
</feature>
<evidence type="ECO:0000313" key="8">
    <source>
        <dbReference type="Proteomes" id="UP001242480"/>
    </source>
</evidence>
<keyword evidence="8" id="KW-1185">Reference proteome</keyword>
<dbReference type="EMBL" id="JAUSVX010000010">
    <property type="protein sequence ID" value="MDQ0471938.1"/>
    <property type="molecule type" value="Genomic_DNA"/>
</dbReference>